<gene>
    <name evidence="1" type="ORF">BV25DRAFT_1875987</name>
</gene>
<keyword evidence="2" id="KW-1185">Reference proteome</keyword>
<evidence type="ECO:0000313" key="1">
    <source>
        <dbReference type="EMBL" id="KAI0068438.1"/>
    </source>
</evidence>
<dbReference type="EMBL" id="MU277188">
    <property type="protein sequence ID" value="KAI0068438.1"/>
    <property type="molecule type" value="Genomic_DNA"/>
</dbReference>
<dbReference type="Proteomes" id="UP000814140">
    <property type="component" value="Unassembled WGS sequence"/>
</dbReference>
<reference evidence="1" key="1">
    <citation type="submission" date="2021-03" db="EMBL/GenBank/DDBJ databases">
        <authorList>
            <consortium name="DOE Joint Genome Institute"/>
            <person name="Ahrendt S."/>
            <person name="Looney B.P."/>
            <person name="Miyauchi S."/>
            <person name="Morin E."/>
            <person name="Drula E."/>
            <person name="Courty P.E."/>
            <person name="Chicoki N."/>
            <person name="Fauchery L."/>
            <person name="Kohler A."/>
            <person name="Kuo A."/>
            <person name="Labutti K."/>
            <person name="Pangilinan J."/>
            <person name="Lipzen A."/>
            <person name="Riley R."/>
            <person name="Andreopoulos W."/>
            <person name="He G."/>
            <person name="Johnson J."/>
            <person name="Barry K.W."/>
            <person name="Grigoriev I.V."/>
            <person name="Nagy L."/>
            <person name="Hibbett D."/>
            <person name="Henrissat B."/>
            <person name="Matheny P.B."/>
            <person name="Labbe J."/>
            <person name="Martin F."/>
        </authorList>
    </citation>
    <scope>NUCLEOTIDE SEQUENCE</scope>
    <source>
        <strain evidence="1">HHB10654</strain>
    </source>
</reference>
<accession>A0ACB8TJ50</accession>
<comment type="caution">
    <text evidence="1">The sequence shown here is derived from an EMBL/GenBank/DDBJ whole genome shotgun (WGS) entry which is preliminary data.</text>
</comment>
<organism evidence="1 2">
    <name type="scientific">Artomyces pyxidatus</name>
    <dbReference type="NCBI Taxonomy" id="48021"/>
    <lineage>
        <taxon>Eukaryota</taxon>
        <taxon>Fungi</taxon>
        <taxon>Dikarya</taxon>
        <taxon>Basidiomycota</taxon>
        <taxon>Agaricomycotina</taxon>
        <taxon>Agaricomycetes</taxon>
        <taxon>Russulales</taxon>
        <taxon>Auriscalpiaceae</taxon>
        <taxon>Artomyces</taxon>
    </lineage>
</organism>
<reference evidence="1" key="2">
    <citation type="journal article" date="2022" name="New Phytol.">
        <title>Evolutionary transition to the ectomycorrhizal habit in the genomes of a hyperdiverse lineage of mushroom-forming fungi.</title>
        <authorList>
            <person name="Looney B."/>
            <person name="Miyauchi S."/>
            <person name="Morin E."/>
            <person name="Drula E."/>
            <person name="Courty P.E."/>
            <person name="Kohler A."/>
            <person name="Kuo A."/>
            <person name="LaButti K."/>
            <person name="Pangilinan J."/>
            <person name="Lipzen A."/>
            <person name="Riley R."/>
            <person name="Andreopoulos W."/>
            <person name="He G."/>
            <person name="Johnson J."/>
            <person name="Nolan M."/>
            <person name="Tritt A."/>
            <person name="Barry K.W."/>
            <person name="Grigoriev I.V."/>
            <person name="Nagy L.G."/>
            <person name="Hibbett D."/>
            <person name="Henrissat B."/>
            <person name="Matheny P.B."/>
            <person name="Labbe J."/>
            <person name="Martin F.M."/>
        </authorList>
    </citation>
    <scope>NUCLEOTIDE SEQUENCE</scope>
    <source>
        <strain evidence="1">HHB10654</strain>
    </source>
</reference>
<evidence type="ECO:0000313" key="2">
    <source>
        <dbReference type="Proteomes" id="UP000814140"/>
    </source>
</evidence>
<name>A0ACB8TJ50_9AGAM</name>
<proteinExistence type="predicted"/>
<feature type="non-terminal residue" evidence="1">
    <location>
        <position position="478"/>
    </location>
</feature>
<sequence length="478" mass="52412">MRFACLIFVAGYVEALPSDTPATKRSILGRYIPYGRYPLAQRIEDKKRGIGRQKYPVIVWALTATMISVFIYELVVNAKAQGTPISFKPVVNPMLGPSGSALINLGARFPPCMKSVSTVPATLQLPCLNDTANPPDRLCSIETLCGFGGFHGREPNQWWRRATTNHSFITPIFLHAGIVHLLLNMLAQLTAAAQIEREMGSGGFFILYFAAGIFGNVLGGNFSLVGVPSLGASGAIFGTVAVAWVDLFAHWKIHYRPVRRLVFMIVELVIGIAIGYIPYVDNFAHIGGFVMGVLVGTTFYPVISTTRRHKLVMFGFRVAAIPLAVILYVVLVRNFYTSDPYAACSGCRYLSCIPTSSNNHCQGCVTSFCHTLAEFTMRDLFSAPVLQRQMALVRAGLQFRPSPFQFHEFATIPDIALSYTTFGLSGPLILVRTIPSNLHYSHSSSRHTLSPSSSCIRIGQLIPQHSYVFVKECAGTGN</sequence>
<protein>
    <submittedName>
        <fullName evidence="1">Rhomboid-domain-containing protein</fullName>
    </submittedName>
</protein>